<dbReference type="GO" id="GO:0009055">
    <property type="term" value="F:electron transfer activity"/>
    <property type="evidence" value="ECO:0007669"/>
    <property type="project" value="TreeGrafter"/>
</dbReference>
<name>A0A0J1BE99_RHOIS</name>
<evidence type="ECO:0000256" key="7">
    <source>
        <dbReference type="ARBA" id="ARBA00022723"/>
    </source>
</evidence>
<evidence type="ECO:0000256" key="11">
    <source>
        <dbReference type="ARBA" id="ARBA00023136"/>
    </source>
</evidence>
<dbReference type="EMBL" id="LECT01000025">
    <property type="protein sequence ID" value="KLU04875.1"/>
    <property type="molecule type" value="Genomic_DNA"/>
</dbReference>
<dbReference type="PANTHER" id="PTHR43141:SF5">
    <property type="entry name" value="CYTOCHROME BD-I UBIQUINOL OXIDASE SUBUNIT 2"/>
    <property type="match status" value="1"/>
</dbReference>
<sequence length="342" mass="38092">MSYETVTFVWFVLLGVLLCGYAILDGFDLGVGILHPFLAKTDQERRLVMNSIGPLWDGNEVWLVTFGGALFAAFPVAYATVFSSFYLAFYLLLTCLIGRAVSLEFRSKVHSPTWRRLWDFGFFLSSTSAAMLLGVAGGNVMQGMELGPKYHYEGSLLSQLGWYPLMIGMLTVSLFALHGAIYLYLKTEHELQSRVRSAITPLFYVFAGMYSLATLATWWHVPHATENIANYPLLWIVPILNALAVLNIPRAMHLGKPAYAFFSSAMVILALASLFSVAIYPNFMLSTIDPAYSITLDNARSSEGTLNIMLIIAGLGMPCVLSYTLVIYWIFRGKVRIDTNSY</sequence>
<evidence type="ECO:0000256" key="9">
    <source>
        <dbReference type="ARBA" id="ARBA00022989"/>
    </source>
</evidence>
<evidence type="ECO:0000256" key="12">
    <source>
        <dbReference type="SAM" id="Phobius"/>
    </source>
</evidence>
<dbReference type="PIRSF" id="PIRSF000267">
    <property type="entry name" value="Cyt_oxidse_sub2"/>
    <property type="match status" value="1"/>
</dbReference>
<keyword evidence="3" id="KW-0813">Transport</keyword>
<evidence type="ECO:0000256" key="2">
    <source>
        <dbReference type="ARBA" id="ARBA00007543"/>
    </source>
</evidence>
<accession>A0A0J1BE99</accession>
<dbReference type="RefSeq" id="WP_047814676.1">
    <property type="nucleotide sequence ID" value="NZ_LECT01000025.1"/>
</dbReference>
<evidence type="ECO:0000313" key="13">
    <source>
        <dbReference type="EMBL" id="KLU04875.1"/>
    </source>
</evidence>
<comment type="caution">
    <text evidence="13">The sequence shown here is derived from an EMBL/GenBank/DDBJ whole genome shotgun (WGS) entry which is preliminary data.</text>
</comment>
<feature type="transmembrane region" description="Helical" evidence="12">
    <location>
        <begin position="197"/>
        <end position="219"/>
    </location>
</feature>
<evidence type="ECO:0000256" key="1">
    <source>
        <dbReference type="ARBA" id="ARBA00004651"/>
    </source>
</evidence>
<evidence type="ECO:0000256" key="10">
    <source>
        <dbReference type="ARBA" id="ARBA00023004"/>
    </source>
</evidence>
<keyword evidence="14" id="KW-1185">Reference proteome</keyword>
<dbReference type="GO" id="GO:0019646">
    <property type="term" value="P:aerobic electron transport chain"/>
    <property type="evidence" value="ECO:0007669"/>
    <property type="project" value="TreeGrafter"/>
</dbReference>
<keyword evidence="8" id="KW-0249">Electron transport</keyword>
<dbReference type="STRING" id="595434.RISK_003143"/>
<feature type="transmembrane region" description="Helical" evidence="12">
    <location>
        <begin position="6"/>
        <end position="39"/>
    </location>
</feature>
<dbReference type="GO" id="GO:0005886">
    <property type="term" value="C:plasma membrane"/>
    <property type="evidence" value="ECO:0007669"/>
    <property type="project" value="UniProtKB-SubCell"/>
</dbReference>
<feature type="transmembrane region" description="Helical" evidence="12">
    <location>
        <begin position="260"/>
        <end position="280"/>
    </location>
</feature>
<dbReference type="Pfam" id="PF02322">
    <property type="entry name" value="Cyt_bd_oxida_II"/>
    <property type="match status" value="1"/>
</dbReference>
<dbReference type="PANTHER" id="PTHR43141">
    <property type="entry name" value="CYTOCHROME BD2 SUBUNIT II"/>
    <property type="match status" value="1"/>
</dbReference>
<dbReference type="GO" id="GO:0016682">
    <property type="term" value="F:oxidoreductase activity, acting on diphenols and related substances as donors, oxygen as acceptor"/>
    <property type="evidence" value="ECO:0007669"/>
    <property type="project" value="TreeGrafter"/>
</dbReference>
<organism evidence="13 14">
    <name type="scientific">Rhodopirellula islandica</name>
    <dbReference type="NCBI Taxonomy" id="595434"/>
    <lineage>
        <taxon>Bacteria</taxon>
        <taxon>Pseudomonadati</taxon>
        <taxon>Planctomycetota</taxon>
        <taxon>Planctomycetia</taxon>
        <taxon>Pirellulales</taxon>
        <taxon>Pirellulaceae</taxon>
        <taxon>Rhodopirellula</taxon>
    </lineage>
</organism>
<feature type="transmembrane region" description="Helical" evidence="12">
    <location>
        <begin position="231"/>
        <end position="248"/>
    </location>
</feature>
<feature type="transmembrane region" description="Helical" evidence="12">
    <location>
        <begin position="161"/>
        <end position="185"/>
    </location>
</feature>
<feature type="transmembrane region" description="Helical" evidence="12">
    <location>
        <begin position="117"/>
        <end position="141"/>
    </location>
</feature>
<evidence type="ECO:0000256" key="8">
    <source>
        <dbReference type="ARBA" id="ARBA00022982"/>
    </source>
</evidence>
<keyword evidence="6 12" id="KW-0812">Transmembrane</keyword>
<protein>
    <submittedName>
        <fullName evidence="13">Cytochrome d ubiquinol oxidase subunit II</fullName>
    </submittedName>
</protein>
<comment type="similarity">
    <text evidence="2">Belongs to the cytochrome ubiquinol oxidase subunit 2 family.</text>
</comment>
<evidence type="ECO:0000313" key="14">
    <source>
        <dbReference type="Proteomes" id="UP000036367"/>
    </source>
</evidence>
<evidence type="ECO:0000256" key="3">
    <source>
        <dbReference type="ARBA" id="ARBA00022448"/>
    </source>
</evidence>
<dbReference type="InterPro" id="IPR003317">
    <property type="entry name" value="Cyt-d_oxidase_su2"/>
</dbReference>
<keyword evidence="11 12" id="KW-0472">Membrane</keyword>
<feature type="transmembrane region" description="Helical" evidence="12">
    <location>
        <begin position="308"/>
        <end position="331"/>
    </location>
</feature>
<dbReference type="NCBIfam" id="TIGR00203">
    <property type="entry name" value="cydB"/>
    <property type="match status" value="1"/>
</dbReference>
<dbReference type="OrthoDB" id="9776710at2"/>
<dbReference type="GO" id="GO:0070069">
    <property type="term" value="C:cytochrome complex"/>
    <property type="evidence" value="ECO:0007669"/>
    <property type="project" value="TreeGrafter"/>
</dbReference>
<dbReference type="GO" id="GO:0046872">
    <property type="term" value="F:metal ion binding"/>
    <property type="evidence" value="ECO:0007669"/>
    <property type="project" value="UniProtKB-KW"/>
</dbReference>
<dbReference type="Proteomes" id="UP000036367">
    <property type="component" value="Unassembled WGS sequence"/>
</dbReference>
<evidence type="ECO:0000256" key="4">
    <source>
        <dbReference type="ARBA" id="ARBA00022475"/>
    </source>
</evidence>
<keyword evidence="9 12" id="KW-1133">Transmembrane helix</keyword>
<keyword evidence="10" id="KW-0408">Iron</keyword>
<gene>
    <name evidence="13" type="ORF">RISK_003143</name>
</gene>
<keyword evidence="7" id="KW-0479">Metal-binding</keyword>
<evidence type="ECO:0000256" key="6">
    <source>
        <dbReference type="ARBA" id="ARBA00022692"/>
    </source>
</evidence>
<keyword evidence="4" id="KW-1003">Cell membrane</keyword>
<proteinExistence type="inferred from homology"/>
<keyword evidence="5" id="KW-0349">Heme</keyword>
<dbReference type="AlphaFoldDB" id="A0A0J1BE99"/>
<comment type="subcellular location">
    <subcellularLocation>
        <location evidence="1">Cell membrane</location>
        <topology evidence="1">Multi-pass membrane protein</topology>
    </subcellularLocation>
</comment>
<evidence type="ECO:0000256" key="5">
    <source>
        <dbReference type="ARBA" id="ARBA00022617"/>
    </source>
</evidence>
<dbReference type="PATRIC" id="fig|595434.4.peg.2995"/>
<reference evidence="13" key="1">
    <citation type="submission" date="2015-05" db="EMBL/GenBank/DDBJ databases">
        <title>Permanent draft genome of Rhodopirellula islandicus K833.</title>
        <authorList>
            <person name="Kizina J."/>
            <person name="Richter M."/>
            <person name="Glockner F.O."/>
            <person name="Harder J."/>
        </authorList>
    </citation>
    <scope>NUCLEOTIDE SEQUENCE [LARGE SCALE GENOMIC DNA]</scope>
    <source>
        <strain evidence="13">K833</strain>
    </source>
</reference>